<proteinExistence type="inferred from homology"/>
<evidence type="ECO:0000256" key="2">
    <source>
        <dbReference type="ARBA" id="ARBA00004413"/>
    </source>
</evidence>
<dbReference type="SUPFAM" id="SSF48029">
    <property type="entry name" value="FliG"/>
    <property type="match status" value="2"/>
</dbReference>
<comment type="caution">
    <text evidence="13">The sequence shown here is derived from an EMBL/GenBank/DDBJ whole genome shotgun (WGS) entry which is preliminary data.</text>
</comment>
<protein>
    <recommendedName>
        <fullName evidence="4">Flagellar motor switch protein FliG</fullName>
    </recommendedName>
</protein>
<evidence type="ECO:0000256" key="6">
    <source>
        <dbReference type="ARBA" id="ARBA00022500"/>
    </source>
</evidence>
<evidence type="ECO:0000256" key="9">
    <source>
        <dbReference type="ARBA" id="ARBA00023143"/>
    </source>
</evidence>
<keyword evidence="5" id="KW-1003">Cell membrane</keyword>
<reference evidence="13 14" key="1">
    <citation type="submission" date="2017-07" db="EMBL/GenBank/DDBJ databases">
        <title>Tetzosporium hominis gen.nov. sp.nov.</title>
        <authorList>
            <person name="Tetz G."/>
            <person name="Tetz V."/>
        </authorList>
    </citation>
    <scope>NUCLEOTIDE SEQUENCE [LARGE SCALE GENOMIC DNA]</scope>
    <source>
        <strain evidence="13 14">VT-49</strain>
    </source>
</reference>
<feature type="domain" description="Flagellar motor switch protein FliG middle" evidence="11">
    <location>
        <begin position="128"/>
        <end position="195"/>
    </location>
</feature>
<evidence type="ECO:0000256" key="4">
    <source>
        <dbReference type="ARBA" id="ARBA00021870"/>
    </source>
</evidence>
<dbReference type="AlphaFoldDB" id="A0A264W481"/>
<evidence type="ECO:0000256" key="3">
    <source>
        <dbReference type="ARBA" id="ARBA00010299"/>
    </source>
</evidence>
<dbReference type="PRINTS" id="PR00954">
    <property type="entry name" value="FLGMOTORFLIG"/>
</dbReference>
<dbReference type="GO" id="GO:0005886">
    <property type="term" value="C:plasma membrane"/>
    <property type="evidence" value="ECO:0007669"/>
    <property type="project" value="UniProtKB-SubCell"/>
</dbReference>
<dbReference type="PANTHER" id="PTHR30534:SF0">
    <property type="entry name" value="FLAGELLAR MOTOR SWITCH PROTEIN FLIG"/>
    <property type="match status" value="1"/>
</dbReference>
<dbReference type="EMBL" id="NOKQ01000196">
    <property type="protein sequence ID" value="OZS78396.1"/>
    <property type="molecule type" value="Genomic_DNA"/>
</dbReference>
<feature type="domain" description="Flagellar motor switch protein FliG C-terminal" evidence="10">
    <location>
        <begin position="224"/>
        <end position="331"/>
    </location>
</feature>
<organism evidence="13 14">
    <name type="scientific">Tetzosporium hominis</name>
    <dbReference type="NCBI Taxonomy" id="2020506"/>
    <lineage>
        <taxon>Bacteria</taxon>
        <taxon>Bacillati</taxon>
        <taxon>Bacillota</taxon>
        <taxon>Bacilli</taxon>
        <taxon>Bacillales</taxon>
        <taxon>Caryophanaceae</taxon>
        <taxon>Tetzosporium</taxon>
    </lineage>
</organism>
<dbReference type="InterPro" id="IPR011002">
    <property type="entry name" value="FliG_a-hlx"/>
</dbReference>
<evidence type="ECO:0000313" key="13">
    <source>
        <dbReference type="EMBL" id="OZS78396.1"/>
    </source>
</evidence>
<dbReference type="Gene3D" id="1.10.220.30">
    <property type="match status" value="3"/>
</dbReference>
<keyword evidence="14" id="KW-1185">Reference proteome</keyword>
<evidence type="ECO:0000256" key="5">
    <source>
        <dbReference type="ARBA" id="ARBA00022475"/>
    </source>
</evidence>
<evidence type="ECO:0000256" key="1">
    <source>
        <dbReference type="ARBA" id="ARBA00004117"/>
    </source>
</evidence>
<gene>
    <name evidence="13" type="primary">fliG</name>
    <name evidence="13" type="ORF">CF394_06465</name>
</gene>
<evidence type="ECO:0000259" key="10">
    <source>
        <dbReference type="Pfam" id="PF01706"/>
    </source>
</evidence>
<evidence type="ECO:0000313" key="14">
    <source>
        <dbReference type="Proteomes" id="UP000217065"/>
    </source>
</evidence>
<dbReference type="Pfam" id="PF01706">
    <property type="entry name" value="FliG_C"/>
    <property type="match status" value="1"/>
</dbReference>
<keyword evidence="9" id="KW-0975">Bacterial flagellum</keyword>
<dbReference type="GO" id="GO:0003774">
    <property type="term" value="F:cytoskeletal motor activity"/>
    <property type="evidence" value="ECO:0007669"/>
    <property type="project" value="InterPro"/>
</dbReference>
<dbReference type="InterPro" id="IPR032779">
    <property type="entry name" value="FliG_M"/>
</dbReference>
<dbReference type="OrthoDB" id="9780302at2"/>
<keyword evidence="7" id="KW-0283">Flagellar rotation</keyword>
<keyword evidence="6" id="KW-0145">Chemotaxis</keyword>
<name>A0A264W481_9BACL</name>
<keyword evidence="8" id="KW-0472">Membrane</keyword>
<keyword evidence="13" id="KW-0282">Flagellum</keyword>
<dbReference type="Proteomes" id="UP000217065">
    <property type="component" value="Unassembled WGS sequence"/>
</dbReference>
<dbReference type="GO" id="GO:0009425">
    <property type="term" value="C:bacterial-type flagellum basal body"/>
    <property type="evidence" value="ECO:0007669"/>
    <property type="project" value="UniProtKB-SubCell"/>
</dbReference>
<dbReference type="Pfam" id="PF14842">
    <property type="entry name" value="FliG_N"/>
    <property type="match status" value="1"/>
</dbReference>
<dbReference type="GO" id="GO:0071973">
    <property type="term" value="P:bacterial-type flagellum-dependent cell motility"/>
    <property type="evidence" value="ECO:0007669"/>
    <property type="project" value="InterPro"/>
</dbReference>
<evidence type="ECO:0000259" key="12">
    <source>
        <dbReference type="Pfam" id="PF14842"/>
    </source>
</evidence>
<comment type="subcellular location">
    <subcellularLocation>
        <location evidence="1">Bacterial flagellum basal body</location>
    </subcellularLocation>
    <subcellularLocation>
        <location evidence="2">Cell membrane</location>
        <topology evidence="2">Peripheral membrane protein</topology>
        <orientation evidence="2">Cytoplasmic side</orientation>
    </subcellularLocation>
</comment>
<dbReference type="PANTHER" id="PTHR30534">
    <property type="entry name" value="FLAGELLAR MOTOR SWITCH PROTEIN FLIG"/>
    <property type="match status" value="1"/>
</dbReference>
<feature type="domain" description="Flagellar motor switch protein FliG N-terminal" evidence="12">
    <location>
        <begin position="11"/>
        <end position="114"/>
    </location>
</feature>
<sequence>MMGAATSGTQQLKGIQKAAILMVGLGPDSSAEIFKHLSESEIDLLSMEIAKVRHLKSSQTRYVIDEFYDIMVAEEYIDEGGIDYAHEVLEKALGTDKAKEVITRITTKAKPKPFQFARSVDTHSLYLSVRDEHPQTIAVVLSQLESLKASAILSLLEPAKRVDVAKRIAKLTPPSYEIMGEIERVIEAKLSTSSSGKIRDYDGLDSIVTLLNQVDRSTERSILESLEQQDPLLVTKIRQKMFVFENLPLLDARSLQRVMQEVNDEDLVKALKVTDEELRTLLLKSISTRRAETVLEELEMTGPLKLKEVEEAQAAIVSIVRQLEQQGDIVIARPDAEGEDVIA</sequence>
<dbReference type="InterPro" id="IPR023087">
    <property type="entry name" value="Flg_Motor_Flig_C"/>
</dbReference>
<evidence type="ECO:0000259" key="11">
    <source>
        <dbReference type="Pfam" id="PF14841"/>
    </source>
</evidence>
<dbReference type="NCBIfam" id="TIGR00207">
    <property type="entry name" value="fliG"/>
    <property type="match status" value="1"/>
</dbReference>
<keyword evidence="13" id="KW-0966">Cell projection</keyword>
<dbReference type="InterPro" id="IPR028263">
    <property type="entry name" value="FliG_N"/>
</dbReference>
<comment type="similarity">
    <text evidence="3">Belongs to the FliG family.</text>
</comment>
<dbReference type="InterPro" id="IPR000090">
    <property type="entry name" value="Flg_Motor_Flig"/>
</dbReference>
<evidence type="ECO:0000256" key="7">
    <source>
        <dbReference type="ARBA" id="ARBA00022779"/>
    </source>
</evidence>
<dbReference type="PIRSF" id="PIRSF003161">
    <property type="entry name" value="FliG"/>
    <property type="match status" value="1"/>
</dbReference>
<evidence type="ECO:0000256" key="8">
    <source>
        <dbReference type="ARBA" id="ARBA00023136"/>
    </source>
</evidence>
<dbReference type="Pfam" id="PF14841">
    <property type="entry name" value="FliG_M"/>
    <property type="match status" value="1"/>
</dbReference>
<dbReference type="GO" id="GO:0006935">
    <property type="term" value="P:chemotaxis"/>
    <property type="evidence" value="ECO:0007669"/>
    <property type="project" value="UniProtKB-KW"/>
</dbReference>
<accession>A0A264W481</accession>
<keyword evidence="13" id="KW-0969">Cilium</keyword>